<organism evidence="6 7">
    <name type="scientific">Leptospira sarikeiensis</name>
    <dbReference type="NCBI Taxonomy" id="2484943"/>
    <lineage>
        <taxon>Bacteria</taxon>
        <taxon>Pseudomonadati</taxon>
        <taxon>Spirochaetota</taxon>
        <taxon>Spirochaetia</taxon>
        <taxon>Leptospirales</taxon>
        <taxon>Leptospiraceae</taxon>
        <taxon>Leptospira</taxon>
    </lineage>
</organism>
<comment type="caution">
    <text evidence="6">The sequence shown here is derived from an EMBL/GenBank/DDBJ whole genome shotgun (WGS) entry which is preliminary data.</text>
</comment>
<proteinExistence type="predicted"/>
<evidence type="ECO:0000256" key="1">
    <source>
        <dbReference type="ARBA" id="ARBA00023015"/>
    </source>
</evidence>
<dbReference type="InterPro" id="IPR054156">
    <property type="entry name" value="YxaF_TetR_C"/>
</dbReference>
<dbReference type="Pfam" id="PF21993">
    <property type="entry name" value="TetR_C_13_2"/>
    <property type="match status" value="1"/>
</dbReference>
<accession>A0A4R9K538</accession>
<dbReference type="AlphaFoldDB" id="A0A4R9K538"/>
<evidence type="ECO:0000256" key="3">
    <source>
        <dbReference type="ARBA" id="ARBA00023163"/>
    </source>
</evidence>
<sequence>MGQKGEIAKEKMVRAMADRLEIGGYAGTGLNDIVEDAKAPKGSIYFHFPGGKEELASLALLVSGNELAKDLKAVLDSAKSVSSGIQRIFFALEQRLVSSGFSKGCPIMTTASETASEPSLVNSTCAAVFQDWISILDSFFQKNGFEKDKASELAIGILSLLEGAILISRTNRNTDAIRSASKTAKLLVSLEK</sequence>
<dbReference type="SUPFAM" id="SSF46689">
    <property type="entry name" value="Homeodomain-like"/>
    <property type="match status" value="1"/>
</dbReference>
<keyword evidence="3" id="KW-0804">Transcription</keyword>
<name>A0A4R9K538_9LEPT</name>
<evidence type="ECO:0000313" key="7">
    <source>
        <dbReference type="Proteomes" id="UP000297762"/>
    </source>
</evidence>
<evidence type="ECO:0000313" key="6">
    <source>
        <dbReference type="EMBL" id="TGL60613.1"/>
    </source>
</evidence>
<evidence type="ECO:0000256" key="2">
    <source>
        <dbReference type="ARBA" id="ARBA00023125"/>
    </source>
</evidence>
<feature type="domain" description="HTH tetR-type" evidence="4">
    <location>
        <begin position="23"/>
        <end position="56"/>
    </location>
</feature>
<dbReference type="InterPro" id="IPR036271">
    <property type="entry name" value="Tet_transcr_reg_TetR-rel_C_sf"/>
</dbReference>
<dbReference type="InterPro" id="IPR001647">
    <property type="entry name" value="HTH_TetR"/>
</dbReference>
<evidence type="ECO:0000259" key="4">
    <source>
        <dbReference type="Pfam" id="PF00440"/>
    </source>
</evidence>
<dbReference type="SUPFAM" id="SSF48498">
    <property type="entry name" value="Tetracyclin repressor-like, C-terminal domain"/>
    <property type="match status" value="1"/>
</dbReference>
<protein>
    <submittedName>
        <fullName evidence="6">TetR/AcrR family transcriptional regulator</fullName>
    </submittedName>
</protein>
<keyword evidence="1" id="KW-0805">Transcription regulation</keyword>
<dbReference type="GO" id="GO:0003677">
    <property type="term" value="F:DNA binding"/>
    <property type="evidence" value="ECO:0007669"/>
    <property type="project" value="UniProtKB-KW"/>
</dbReference>
<dbReference type="Pfam" id="PF00440">
    <property type="entry name" value="TetR_N"/>
    <property type="match status" value="1"/>
</dbReference>
<dbReference type="PANTHER" id="PTHR47506">
    <property type="entry name" value="TRANSCRIPTIONAL REGULATORY PROTEIN"/>
    <property type="match status" value="1"/>
</dbReference>
<dbReference type="OrthoDB" id="9810023at2"/>
<evidence type="ECO:0000259" key="5">
    <source>
        <dbReference type="Pfam" id="PF21993"/>
    </source>
</evidence>
<dbReference type="Proteomes" id="UP000297762">
    <property type="component" value="Unassembled WGS sequence"/>
</dbReference>
<dbReference type="EMBL" id="RQGF01000028">
    <property type="protein sequence ID" value="TGL60613.1"/>
    <property type="molecule type" value="Genomic_DNA"/>
</dbReference>
<feature type="domain" description="Transcriptional regulator LmrA/YxaF-like C-terminal" evidence="5">
    <location>
        <begin position="84"/>
        <end position="182"/>
    </location>
</feature>
<gene>
    <name evidence="6" type="ORF">EHQ64_12345</name>
</gene>
<dbReference type="Gene3D" id="1.10.357.10">
    <property type="entry name" value="Tetracycline Repressor, domain 2"/>
    <property type="match status" value="1"/>
</dbReference>
<dbReference type="InterPro" id="IPR009057">
    <property type="entry name" value="Homeodomain-like_sf"/>
</dbReference>
<reference evidence="6" key="1">
    <citation type="journal article" date="2019" name="PLoS Negl. Trop. Dis.">
        <title>Revisiting the worldwide diversity of Leptospira species in the environment.</title>
        <authorList>
            <person name="Vincent A.T."/>
            <person name="Schiettekatte O."/>
            <person name="Bourhy P."/>
            <person name="Veyrier F.J."/>
            <person name="Picardeau M."/>
        </authorList>
    </citation>
    <scope>NUCLEOTIDE SEQUENCE [LARGE SCALE GENOMIC DNA]</scope>
    <source>
        <strain evidence="6">201702455</strain>
    </source>
</reference>
<keyword evidence="7" id="KW-1185">Reference proteome</keyword>
<keyword evidence="2" id="KW-0238">DNA-binding</keyword>
<dbReference type="PANTHER" id="PTHR47506:SF3">
    <property type="entry name" value="HTH-TYPE TRANSCRIPTIONAL REGULATOR LMRA"/>
    <property type="match status" value="1"/>
</dbReference>